<evidence type="ECO:0000313" key="2">
    <source>
        <dbReference type="Proteomes" id="UP001519460"/>
    </source>
</evidence>
<accession>A0ABD0KUG4</accession>
<sequence>MPGRDSKSVGGTSCLCLDTLTAIKLYGKTDLQPSLALANGVADSELGVRLQDLLNAIKLTTKTGQSSEVEWRQFSATGRTQWCSTDRHTTLYTTPCLWQHDAKSSLTPNTLAPSPPCLNRQRSCYSAARTITANASYSIFTLSIVKWSPATDPSTWVFTITH</sequence>
<gene>
    <name evidence="1" type="ORF">BaRGS_00017873</name>
</gene>
<dbReference type="AlphaFoldDB" id="A0ABD0KUG4"/>
<evidence type="ECO:0000313" key="1">
    <source>
        <dbReference type="EMBL" id="KAK7490817.1"/>
    </source>
</evidence>
<dbReference type="Proteomes" id="UP001519460">
    <property type="component" value="Unassembled WGS sequence"/>
</dbReference>
<reference evidence="1 2" key="1">
    <citation type="journal article" date="2023" name="Sci. Data">
        <title>Genome assembly of the Korean intertidal mud-creeper Batillaria attramentaria.</title>
        <authorList>
            <person name="Patra A.K."/>
            <person name="Ho P.T."/>
            <person name="Jun S."/>
            <person name="Lee S.J."/>
            <person name="Kim Y."/>
            <person name="Won Y.J."/>
        </authorList>
    </citation>
    <scope>NUCLEOTIDE SEQUENCE [LARGE SCALE GENOMIC DNA]</scope>
    <source>
        <strain evidence="1">Wonlab-2016</strain>
    </source>
</reference>
<organism evidence="1 2">
    <name type="scientific">Batillaria attramentaria</name>
    <dbReference type="NCBI Taxonomy" id="370345"/>
    <lineage>
        <taxon>Eukaryota</taxon>
        <taxon>Metazoa</taxon>
        <taxon>Spiralia</taxon>
        <taxon>Lophotrochozoa</taxon>
        <taxon>Mollusca</taxon>
        <taxon>Gastropoda</taxon>
        <taxon>Caenogastropoda</taxon>
        <taxon>Sorbeoconcha</taxon>
        <taxon>Cerithioidea</taxon>
        <taxon>Batillariidae</taxon>
        <taxon>Batillaria</taxon>
    </lineage>
</organism>
<name>A0ABD0KUG4_9CAEN</name>
<dbReference type="EMBL" id="JACVVK020000122">
    <property type="protein sequence ID" value="KAK7490817.1"/>
    <property type="molecule type" value="Genomic_DNA"/>
</dbReference>
<protein>
    <submittedName>
        <fullName evidence="1">Uncharacterized protein</fullName>
    </submittedName>
</protein>
<comment type="caution">
    <text evidence="1">The sequence shown here is derived from an EMBL/GenBank/DDBJ whole genome shotgun (WGS) entry which is preliminary data.</text>
</comment>
<proteinExistence type="predicted"/>
<keyword evidence="2" id="KW-1185">Reference proteome</keyword>